<evidence type="ECO:0000256" key="3">
    <source>
        <dbReference type="ARBA" id="ARBA00022989"/>
    </source>
</evidence>
<dbReference type="OrthoDB" id="2004788at2"/>
<dbReference type="EMBL" id="CP003923">
    <property type="protein sequence ID" value="AIC93669.1"/>
    <property type="molecule type" value="Genomic_DNA"/>
</dbReference>
<evidence type="ECO:0000256" key="4">
    <source>
        <dbReference type="ARBA" id="ARBA00023136"/>
    </source>
</evidence>
<feature type="transmembrane region" description="Helical" evidence="5">
    <location>
        <begin position="54"/>
        <end position="75"/>
    </location>
</feature>
<comment type="subcellular location">
    <subcellularLocation>
        <location evidence="1">Membrane</location>
        <topology evidence="1">Multi-pass membrane protein</topology>
    </subcellularLocation>
</comment>
<evidence type="ECO:0000313" key="8">
    <source>
        <dbReference type="Proteomes" id="UP000027142"/>
    </source>
</evidence>
<sequence>MENELLRQDLSSEEQALVNRIMQKHQKNKVITYILWLFTGFVGGHRYYMGDTRYAVGMTVTLGGFGAWWIIDLLLIEKRLNFLKDVLEYQVIDQVLMYRRDYYNQPYSNFHFNYDPRYHHQYPPTHGHHRQHNHPDDRYYR</sequence>
<protein>
    <recommendedName>
        <fullName evidence="6">TM2 domain-containing protein</fullName>
    </recommendedName>
</protein>
<feature type="transmembrane region" description="Helical" evidence="5">
    <location>
        <begin position="30"/>
        <end position="48"/>
    </location>
</feature>
<dbReference type="PANTHER" id="PTHR21016:SF25">
    <property type="entry name" value="TM2 DOMAIN-CONTAINING PROTEIN DDB_G0277895-RELATED"/>
    <property type="match status" value="1"/>
</dbReference>
<dbReference type="PANTHER" id="PTHR21016">
    <property type="entry name" value="BETA-AMYLOID BINDING PROTEIN-RELATED"/>
    <property type="match status" value="1"/>
</dbReference>
<proteinExistence type="predicted"/>
<feature type="domain" description="TM2" evidence="6">
    <location>
        <begin position="25"/>
        <end position="73"/>
    </location>
</feature>
<dbReference type="Pfam" id="PF05154">
    <property type="entry name" value="TM2"/>
    <property type="match status" value="1"/>
</dbReference>
<dbReference type="STRING" id="1246626.BleG1_1066"/>
<evidence type="ECO:0000259" key="6">
    <source>
        <dbReference type="Pfam" id="PF05154"/>
    </source>
</evidence>
<reference evidence="7 8" key="1">
    <citation type="journal article" date="2014" name="Gene">
        <title>A comparative genomic analysis of the alkalitolerant soil bacterium Bacillus lehensis G1.</title>
        <authorList>
            <person name="Noor Y.M."/>
            <person name="Samsulrizal N.H."/>
            <person name="Jema'on N.A."/>
            <person name="Low K.O."/>
            <person name="Ramli A.N."/>
            <person name="Alias N.I."/>
            <person name="Damis S.I."/>
            <person name="Fuzi S.F."/>
            <person name="Isa M.N."/>
            <person name="Murad A.M."/>
            <person name="Raih M.F."/>
            <person name="Bakar F.D."/>
            <person name="Najimudin N."/>
            <person name="Mahadi N.M."/>
            <person name="Illias R.M."/>
        </authorList>
    </citation>
    <scope>NUCLEOTIDE SEQUENCE [LARGE SCALE GENOMIC DNA]</scope>
    <source>
        <strain evidence="7 8">G1</strain>
    </source>
</reference>
<dbReference type="AlphaFoldDB" id="A0A060M0R2"/>
<name>A0A060M0R2_9BACI</name>
<gene>
    <name evidence="7" type="ORF">BleG1_1066</name>
</gene>
<keyword evidence="4 5" id="KW-0472">Membrane</keyword>
<dbReference type="Proteomes" id="UP000027142">
    <property type="component" value="Chromosome"/>
</dbReference>
<accession>A0A060M0R2</accession>
<keyword evidence="8" id="KW-1185">Reference proteome</keyword>
<keyword evidence="3 5" id="KW-1133">Transmembrane helix</keyword>
<dbReference type="KEGG" id="ble:BleG1_1066"/>
<dbReference type="PATRIC" id="fig|1246626.3.peg.1070"/>
<evidence type="ECO:0000256" key="5">
    <source>
        <dbReference type="SAM" id="Phobius"/>
    </source>
</evidence>
<dbReference type="RefSeq" id="WP_051667388.1">
    <property type="nucleotide sequence ID" value="NZ_CP003923.1"/>
</dbReference>
<keyword evidence="2 5" id="KW-0812">Transmembrane</keyword>
<dbReference type="InterPro" id="IPR050932">
    <property type="entry name" value="TM2D1-3-like"/>
</dbReference>
<dbReference type="GO" id="GO:0016020">
    <property type="term" value="C:membrane"/>
    <property type="evidence" value="ECO:0007669"/>
    <property type="project" value="UniProtKB-SubCell"/>
</dbReference>
<dbReference type="InterPro" id="IPR007829">
    <property type="entry name" value="TM2"/>
</dbReference>
<evidence type="ECO:0000256" key="1">
    <source>
        <dbReference type="ARBA" id="ARBA00004141"/>
    </source>
</evidence>
<organism evidence="7 8">
    <name type="scientific">Shouchella lehensis G1</name>
    <dbReference type="NCBI Taxonomy" id="1246626"/>
    <lineage>
        <taxon>Bacteria</taxon>
        <taxon>Bacillati</taxon>
        <taxon>Bacillota</taxon>
        <taxon>Bacilli</taxon>
        <taxon>Bacillales</taxon>
        <taxon>Bacillaceae</taxon>
        <taxon>Shouchella</taxon>
    </lineage>
</organism>
<dbReference type="HOGENOM" id="CLU_081297_9_0_9"/>
<evidence type="ECO:0000313" key="7">
    <source>
        <dbReference type="EMBL" id="AIC93669.1"/>
    </source>
</evidence>
<evidence type="ECO:0000256" key="2">
    <source>
        <dbReference type="ARBA" id="ARBA00022692"/>
    </source>
</evidence>